<evidence type="ECO:0000259" key="9">
    <source>
        <dbReference type="Pfam" id="PF12320"/>
    </source>
</evidence>
<evidence type="ECO:0000313" key="10">
    <source>
        <dbReference type="EMBL" id="SCU74138.1"/>
    </source>
</evidence>
<feature type="domain" description="Nuclease SbcCD subunit D C-terminal" evidence="9">
    <location>
        <begin position="279"/>
        <end position="367"/>
    </location>
</feature>
<dbReference type="InterPro" id="IPR004843">
    <property type="entry name" value="Calcineurin-like_PHP"/>
</dbReference>
<keyword evidence="6 7" id="KW-0269">Exonuclease</keyword>
<evidence type="ECO:0000256" key="5">
    <source>
        <dbReference type="ARBA" id="ARBA00022801"/>
    </source>
</evidence>
<dbReference type="InterPro" id="IPR041796">
    <property type="entry name" value="Mre11_N"/>
</dbReference>
<keyword evidence="5 7" id="KW-0378">Hydrolase</keyword>
<keyword evidence="4 7" id="KW-0540">Nuclease</keyword>
<evidence type="ECO:0000256" key="3">
    <source>
        <dbReference type="ARBA" id="ARBA00013365"/>
    </source>
</evidence>
<dbReference type="AlphaFoldDB" id="A0A1K0IBC8"/>
<keyword evidence="7" id="KW-0233">DNA recombination</keyword>
<comment type="function">
    <text evidence="7">SbcCD cleaves DNA hairpin structures. These structures can inhibit DNA replication and are intermediates in certain DNA recombination reactions. The complex acts as a 3'-&gt;5' double strand exonuclease that can open hairpins. It also has a 5' single-strand endonuclease activity.</text>
</comment>
<dbReference type="Gene3D" id="3.60.21.10">
    <property type="match status" value="1"/>
</dbReference>
<evidence type="ECO:0000256" key="2">
    <source>
        <dbReference type="ARBA" id="ARBA00011322"/>
    </source>
</evidence>
<evidence type="ECO:0000256" key="4">
    <source>
        <dbReference type="ARBA" id="ARBA00022722"/>
    </source>
</evidence>
<gene>
    <name evidence="7 10" type="primary">sbcD</name>
    <name evidence="10" type="ORF">CNECB9_1570006</name>
</gene>
<evidence type="ECO:0000259" key="8">
    <source>
        <dbReference type="Pfam" id="PF00149"/>
    </source>
</evidence>
<protein>
    <recommendedName>
        <fullName evidence="3 7">Nuclease SbcCD subunit D</fullName>
    </recommendedName>
</protein>
<evidence type="ECO:0000256" key="7">
    <source>
        <dbReference type="RuleBase" id="RU363069"/>
    </source>
</evidence>
<keyword evidence="7" id="KW-0235">DNA replication</keyword>
<feature type="domain" description="Calcineurin-like phosphoesterase" evidence="8">
    <location>
        <begin position="14"/>
        <end position="229"/>
    </location>
</feature>
<dbReference type="SUPFAM" id="SSF56300">
    <property type="entry name" value="Metallo-dependent phosphatases"/>
    <property type="match status" value="1"/>
</dbReference>
<name>A0A1K0IBC8_CUPNE</name>
<dbReference type="GO" id="GO:0006310">
    <property type="term" value="P:DNA recombination"/>
    <property type="evidence" value="ECO:0007669"/>
    <property type="project" value="UniProtKB-KW"/>
</dbReference>
<keyword evidence="7" id="KW-0255">Endonuclease</keyword>
<proteinExistence type="inferred from homology"/>
<dbReference type="InterPro" id="IPR050535">
    <property type="entry name" value="DNA_Repair-Maintenance_Comp"/>
</dbReference>
<dbReference type="InterPro" id="IPR029052">
    <property type="entry name" value="Metallo-depent_PP-like"/>
</dbReference>
<accession>A0A1K0IBC8</accession>
<evidence type="ECO:0000256" key="1">
    <source>
        <dbReference type="ARBA" id="ARBA00010555"/>
    </source>
</evidence>
<dbReference type="PANTHER" id="PTHR30337">
    <property type="entry name" value="COMPONENT OF ATP-DEPENDENT DSDNA EXONUCLEASE"/>
    <property type="match status" value="1"/>
</dbReference>
<dbReference type="EMBL" id="FMSH01000065">
    <property type="protein sequence ID" value="SCU74138.1"/>
    <property type="molecule type" value="Genomic_DNA"/>
</dbReference>
<dbReference type="Pfam" id="PF00149">
    <property type="entry name" value="Metallophos"/>
    <property type="match status" value="1"/>
</dbReference>
<dbReference type="PANTHER" id="PTHR30337:SF0">
    <property type="entry name" value="NUCLEASE SBCCD SUBUNIT D"/>
    <property type="match status" value="1"/>
</dbReference>
<dbReference type="InterPro" id="IPR026843">
    <property type="entry name" value="SbcD_C"/>
</dbReference>
<sequence length="395" mass="42008">MMLVSPLHLSDPGLRFLHTADWHLGRLFHARSLLEDQAHILDQFVELVCTERPNAVLIAGDVYDRAVPPPEAVALLDDVLGRIVIDTGVPVVMIAGNHDSAQRLEFGARLMRAQGLHVAGRTLAEAACVTLHDAHGEVRIYALPYAEPAVVRDAMGTDLPSHEAALRAQLDAIRAVHPPGVRAVVVGHAFVVGGAASESERPLSVGGSGAVAADLFAGFDLVALGHLHRPQTLGGGHIHYAGSLLKYSLSECAHDKSVSRIELGADGAVTITPVPLQALRDVRVVEGELAAVLAAGADDPQRDDYIHARLTDTGALLDPMARLRQVYPNALSIERTVLARSGTASEAGRKLRQLGTGELFANFFREVADAELEPDQRAVLDQVLTGIAAADRESA</sequence>
<dbReference type="CDD" id="cd00840">
    <property type="entry name" value="MPP_Mre11_N"/>
    <property type="match status" value="1"/>
</dbReference>
<comment type="similarity">
    <text evidence="1 7">Belongs to the SbcD family.</text>
</comment>
<comment type="subunit">
    <text evidence="2 7">Heterodimer of SbcC and SbcD.</text>
</comment>
<dbReference type="InterPro" id="IPR004593">
    <property type="entry name" value="SbcD"/>
</dbReference>
<dbReference type="GO" id="GO:0006260">
    <property type="term" value="P:DNA replication"/>
    <property type="evidence" value="ECO:0007669"/>
    <property type="project" value="UniProtKB-KW"/>
</dbReference>
<dbReference type="GO" id="GO:0008408">
    <property type="term" value="F:3'-5' exonuclease activity"/>
    <property type="evidence" value="ECO:0007669"/>
    <property type="project" value="InterPro"/>
</dbReference>
<dbReference type="GO" id="GO:0004519">
    <property type="term" value="F:endonuclease activity"/>
    <property type="evidence" value="ECO:0007669"/>
    <property type="project" value="UniProtKB-KW"/>
</dbReference>
<evidence type="ECO:0000256" key="6">
    <source>
        <dbReference type="ARBA" id="ARBA00022839"/>
    </source>
</evidence>
<reference evidence="10" key="1">
    <citation type="submission" date="2016-09" db="EMBL/GenBank/DDBJ databases">
        <authorList>
            <person name="Capua I."/>
            <person name="De Benedictis P."/>
            <person name="Joannis T."/>
            <person name="Lombin L.H."/>
            <person name="Cattoli G."/>
        </authorList>
    </citation>
    <scope>NUCLEOTIDE SEQUENCE</scope>
    <source>
        <strain evidence="10">B9</strain>
    </source>
</reference>
<dbReference type="NCBIfam" id="TIGR00619">
    <property type="entry name" value="sbcd"/>
    <property type="match status" value="1"/>
</dbReference>
<organism evidence="10">
    <name type="scientific">Cupriavidus necator</name>
    <name type="common">Alcaligenes eutrophus</name>
    <name type="synonym">Ralstonia eutropha</name>
    <dbReference type="NCBI Taxonomy" id="106590"/>
    <lineage>
        <taxon>Bacteria</taxon>
        <taxon>Pseudomonadati</taxon>
        <taxon>Pseudomonadota</taxon>
        <taxon>Betaproteobacteria</taxon>
        <taxon>Burkholderiales</taxon>
        <taxon>Burkholderiaceae</taxon>
        <taxon>Cupriavidus</taxon>
    </lineage>
</organism>
<dbReference type="Pfam" id="PF12320">
    <property type="entry name" value="SbcD_C"/>
    <property type="match status" value="1"/>
</dbReference>